<evidence type="ECO:0000313" key="9">
    <source>
        <dbReference type="Proteomes" id="UP000254799"/>
    </source>
</evidence>
<keyword evidence="2" id="KW-1003">Cell membrane</keyword>
<dbReference type="AlphaFoldDB" id="A0A377WD82"/>
<feature type="transmembrane region" description="Helical" evidence="6">
    <location>
        <begin position="105"/>
        <end position="130"/>
    </location>
</feature>
<dbReference type="CDD" id="cd06581">
    <property type="entry name" value="TM_PBP1_LivM_like"/>
    <property type="match status" value="1"/>
</dbReference>
<feature type="domain" description="ABC transporter" evidence="7">
    <location>
        <begin position="369"/>
        <end position="489"/>
    </location>
</feature>
<feature type="transmembrane region" description="Helical" evidence="6">
    <location>
        <begin position="261"/>
        <end position="284"/>
    </location>
</feature>
<comment type="subcellular location">
    <subcellularLocation>
        <location evidence="1">Cell inner membrane</location>
        <topology evidence="1">Multi-pass membrane protein</topology>
    </subcellularLocation>
</comment>
<evidence type="ECO:0000256" key="5">
    <source>
        <dbReference type="ARBA" id="ARBA00023136"/>
    </source>
</evidence>
<dbReference type="GO" id="GO:0005886">
    <property type="term" value="C:plasma membrane"/>
    <property type="evidence" value="ECO:0007669"/>
    <property type="project" value="UniProtKB-SubCell"/>
</dbReference>
<evidence type="ECO:0000256" key="3">
    <source>
        <dbReference type="ARBA" id="ARBA00022692"/>
    </source>
</evidence>
<feature type="transmembrane region" description="Helical" evidence="6">
    <location>
        <begin position="304"/>
        <end position="326"/>
    </location>
</feature>
<evidence type="ECO:0000256" key="2">
    <source>
        <dbReference type="ARBA" id="ARBA00022475"/>
    </source>
</evidence>
<dbReference type="InterPro" id="IPR043428">
    <property type="entry name" value="LivM-like"/>
</dbReference>
<feature type="transmembrane region" description="Helical" evidence="6">
    <location>
        <begin position="68"/>
        <end position="85"/>
    </location>
</feature>
<dbReference type="EMBL" id="UGLC01000002">
    <property type="protein sequence ID" value="STT52800.1"/>
    <property type="molecule type" value="Genomic_DNA"/>
</dbReference>
<dbReference type="Gene3D" id="3.40.50.300">
    <property type="entry name" value="P-loop containing nucleotide triphosphate hydrolases"/>
    <property type="match status" value="1"/>
</dbReference>
<keyword evidence="4 6" id="KW-1133">Transmembrane helix</keyword>
<dbReference type="InterPro" id="IPR001851">
    <property type="entry name" value="ABC_transp_permease"/>
</dbReference>
<sequence>MLNATTTAGAQLRNLVIIVICIALLAGINVVFNDYIVRVISTIFIFMILAVSYNLINGVTGQLSLEPNGFVAVGAYVTALLILSSDSKVDMFEMAAPSPWILSLHAGFLPALLISGLCAAALAVCLAVPVFRVRGDYLAIVTLGFGFIIKILAINNPQITNGAIGLNDIPQQPHLLFWCGLFALLATGMILQLVWSKYGRMMKAIRDDEDAAIAMGVNTFRIKTCAFATSAFFEGIGGGLLASLLTTISPGLFDFMLTFQLLIIIVLGGLGSTTGALLGTVLVVGSGEWLRFLDQPLQFFGHDLGAYPGLRMVVFSLLLLIIMLFAREGLLGKKRFGRPEEGAAAMAENKVILQVQDVTMQFGGLRAIDNVSFHVDKAEIFGLIGPNGAGKTTLFNVITANYKPTSGSVTLAGTSLKGLKPNQVVNAGIARTFQNIRLFNSMTVLENVMVGLDRASRYSLLEAALHIGRYFPAERAAKAKAMAILEDIGIATSPICRPQT</sequence>
<feature type="transmembrane region" description="Helical" evidence="6">
    <location>
        <begin position="137"/>
        <end position="155"/>
    </location>
</feature>
<evidence type="ECO:0000256" key="6">
    <source>
        <dbReference type="SAM" id="Phobius"/>
    </source>
</evidence>
<feature type="transmembrane region" description="Helical" evidence="6">
    <location>
        <begin position="36"/>
        <end position="56"/>
    </location>
</feature>
<feature type="transmembrane region" description="Helical" evidence="6">
    <location>
        <begin position="12"/>
        <end position="30"/>
    </location>
</feature>
<dbReference type="Pfam" id="PF02653">
    <property type="entry name" value="BPD_transp_2"/>
    <property type="match status" value="1"/>
</dbReference>
<dbReference type="GO" id="GO:0015658">
    <property type="term" value="F:branched-chain amino acid transmembrane transporter activity"/>
    <property type="evidence" value="ECO:0007669"/>
    <property type="project" value="InterPro"/>
</dbReference>
<protein>
    <submittedName>
        <fullName evidence="8">Branched-chain amino acid transport system permease LivM</fullName>
        <ecNumber evidence="8">3.6.3.17</ecNumber>
    </submittedName>
</protein>
<dbReference type="SUPFAM" id="SSF52540">
    <property type="entry name" value="P-loop containing nucleoside triphosphate hydrolases"/>
    <property type="match status" value="1"/>
</dbReference>
<proteinExistence type="predicted"/>
<dbReference type="Pfam" id="PF00005">
    <property type="entry name" value="ABC_tran"/>
    <property type="match status" value="1"/>
</dbReference>
<evidence type="ECO:0000256" key="4">
    <source>
        <dbReference type="ARBA" id="ARBA00022989"/>
    </source>
</evidence>
<evidence type="ECO:0000259" key="7">
    <source>
        <dbReference type="Pfam" id="PF00005"/>
    </source>
</evidence>
<dbReference type="GO" id="GO:0016887">
    <property type="term" value="F:ATP hydrolysis activity"/>
    <property type="evidence" value="ECO:0007669"/>
    <property type="project" value="InterPro"/>
</dbReference>
<dbReference type="Proteomes" id="UP000254799">
    <property type="component" value="Unassembled WGS sequence"/>
</dbReference>
<dbReference type="InterPro" id="IPR027417">
    <property type="entry name" value="P-loop_NTPase"/>
</dbReference>
<reference evidence="8 9" key="1">
    <citation type="submission" date="2018-06" db="EMBL/GenBank/DDBJ databases">
        <authorList>
            <consortium name="Pathogen Informatics"/>
            <person name="Doyle S."/>
        </authorList>
    </citation>
    <scope>NUCLEOTIDE SEQUENCE [LARGE SCALE GENOMIC DNA]</scope>
    <source>
        <strain evidence="8 9">NCTC8849</strain>
    </source>
</reference>
<name>A0A377WD82_KLEPN</name>
<keyword evidence="8" id="KW-0378">Hydrolase</keyword>
<organism evidence="8 9">
    <name type="scientific">Klebsiella pneumoniae</name>
    <dbReference type="NCBI Taxonomy" id="573"/>
    <lineage>
        <taxon>Bacteria</taxon>
        <taxon>Pseudomonadati</taxon>
        <taxon>Pseudomonadota</taxon>
        <taxon>Gammaproteobacteria</taxon>
        <taxon>Enterobacterales</taxon>
        <taxon>Enterobacteriaceae</taxon>
        <taxon>Klebsiella/Raoultella group</taxon>
        <taxon>Klebsiella</taxon>
        <taxon>Klebsiella pneumoniae complex</taxon>
    </lineage>
</organism>
<dbReference type="GO" id="GO:0005524">
    <property type="term" value="F:ATP binding"/>
    <property type="evidence" value="ECO:0007669"/>
    <property type="project" value="InterPro"/>
</dbReference>
<dbReference type="PANTHER" id="PTHR30482">
    <property type="entry name" value="HIGH-AFFINITY BRANCHED-CHAIN AMINO ACID TRANSPORT SYSTEM PERMEASE"/>
    <property type="match status" value="1"/>
</dbReference>
<gene>
    <name evidence="8" type="primary">araG_2</name>
    <name evidence="8" type="ORF">NCTC8849_01348</name>
</gene>
<dbReference type="PANTHER" id="PTHR30482:SF10">
    <property type="entry name" value="HIGH-AFFINITY BRANCHED-CHAIN AMINO ACID TRANSPORT PROTEIN BRAE"/>
    <property type="match status" value="1"/>
</dbReference>
<feature type="transmembrane region" description="Helical" evidence="6">
    <location>
        <begin position="175"/>
        <end position="195"/>
    </location>
</feature>
<keyword evidence="5 6" id="KW-0472">Membrane</keyword>
<evidence type="ECO:0000256" key="1">
    <source>
        <dbReference type="ARBA" id="ARBA00004429"/>
    </source>
</evidence>
<dbReference type="InterPro" id="IPR003439">
    <property type="entry name" value="ABC_transporter-like_ATP-bd"/>
</dbReference>
<keyword evidence="3 6" id="KW-0812">Transmembrane</keyword>
<accession>A0A377WD82</accession>
<evidence type="ECO:0000313" key="8">
    <source>
        <dbReference type="EMBL" id="STT52800.1"/>
    </source>
</evidence>
<dbReference type="EC" id="3.6.3.17" evidence="8"/>